<comment type="caution">
    <text evidence="4">The sequence shown here is derived from an EMBL/GenBank/DDBJ whole genome shotgun (WGS) entry which is preliminary data.</text>
</comment>
<dbReference type="Proteomes" id="UP001296104">
    <property type="component" value="Unassembled WGS sequence"/>
</dbReference>
<dbReference type="AlphaFoldDB" id="A0AAI9EDX4"/>
<dbReference type="Gene3D" id="2.40.50.40">
    <property type="match status" value="1"/>
</dbReference>
<gene>
    <name evidence="4" type="ORF">LECACI_7A008030</name>
</gene>
<protein>
    <recommendedName>
        <fullName evidence="3">Chromo domain-containing protein</fullName>
    </recommendedName>
</protein>
<evidence type="ECO:0000313" key="4">
    <source>
        <dbReference type="EMBL" id="CAK4032872.1"/>
    </source>
</evidence>
<dbReference type="InterPro" id="IPR016197">
    <property type="entry name" value="Chromo-like_dom_sf"/>
</dbReference>
<dbReference type="Pfam" id="PF00385">
    <property type="entry name" value="Chromo"/>
    <property type="match status" value="1"/>
</dbReference>
<dbReference type="CDD" id="cd00024">
    <property type="entry name" value="CD_CSD"/>
    <property type="match status" value="1"/>
</dbReference>
<feature type="compositionally biased region" description="Acidic residues" evidence="2">
    <location>
        <begin position="66"/>
        <end position="75"/>
    </location>
</feature>
<accession>A0AAI9EDX4</accession>
<dbReference type="InterPro" id="IPR000953">
    <property type="entry name" value="Chromo/chromo_shadow_dom"/>
</dbReference>
<dbReference type="SMART" id="SM00298">
    <property type="entry name" value="CHROMO"/>
    <property type="match status" value="1"/>
</dbReference>
<sequence>MQPLSTNAEHCSMGDLYNVTRVANNDTPPPPPPPASQEPSAAAQDIPPPPPAGFVGQKDANMEPERQEDEAQEEAECEVEAILASRGLNFLSTGGILKVEYCVKWVDDDQPTWEPAENLLRNAADVVADFHHHLPGSIRPAGYQSPRGWSPLPYYFQPGLKLASSRIKVKRNERKSWGIWGILKEDEDGARVLIAWKDDSKTGERFKPSYESWDKVNIMGQVEWLSWKSKTRLSERAEWQCEGYPDD</sequence>
<name>A0AAI9EDX4_9PEZI</name>
<dbReference type="PROSITE" id="PS50013">
    <property type="entry name" value="CHROMO_2"/>
    <property type="match status" value="1"/>
</dbReference>
<reference evidence="4" key="1">
    <citation type="submission" date="2023-11" db="EMBL/GenBank/DDBJ databases">
        <authorList>
            <person name="Alioto T."/>
            <person name="Alioto T."/>
            <person name="Gomez Garrido J."/>
        </authorList>
    </citation>
    <scope>NUCLEOTIDE SEQUENCE</scope>
</reference>
<evidence type="ECO:0000259" key="3">
    <source>
        <dbReference type="PROSITE" id="PS50013"/>
    </source>
</evidence>
<dbReference type="InterPro" id="IPR023780">
    <property type="entry name" value="Chromo_domain"/>
</dbReference>
<feature type="domain" description="Chromo" evidence="3">
    <location>
        <begin position="77"/>
        <end position="131"/>
    </location>
</feature>
<feature type="region of interest" description="Disordered" evidence="2">
    <location>
        <begin position="1"/>
        <end position="75"/>
    </location>
</feature>
<dbReference type="GO" id="GO:0006338">
    <property type="term" value="P:chromatin remodeling"/>
    <property type="evidence" value="ECO:0007669"/>
    <property type="project" value="UniProtKB-ARBA"/>
</dbReference>
<keyword evidence="5" id="KW-1185">Reference proteome</keyword>
<dbReference type="EMBL" id="CAVMBE010000072">
    <property type="protein sequence ID" value="CAK4032872.1"/>
    <property type="molecule type" value="Genomic_DNA"/>
</dbReference>
<proteinExistence type="predicted"/>
<evidence type="ECO:0000313" key="5">
    <source>
        <dbReference type="Proteomes" id="UP001296104"/>
    </source>
</evidence>
<evidence type="ECO:0000256" key="2">
    <source>
        <dbReference type="SAM" id="MobiDB-lite"/>
    </source>
</evidence>
<organism evidence="4 5">
    <name type="scientific">Lecanosticta acicola</name>
    <dbReference type="NCBI Taxonomy" id="111012"/>
    <lineage>
        <taxon>Eukaryota</taxon>
        <taxon>Fungi</taxon>
        <taxon>Dikarya</taxon>
        <taxon>Ascomycota</taxon>
        <taxon>Pezizomycotina</taxon>
        <taxon>Dothideomycetes</taxon>
        <taxon>Dothideomycetidae</taxon>
        <taxon>Mycosphaerellales</taxon>
        <taxon>Mycosphaerellaceae</taxon>
        <taxon>Lecanosticta</taxon>
    </lineage>
</organism>
<comment type="subunit">
    <text evidence="1">Component of the NuA4 histone acetyltransferase complex.</text>
</comment>
<feature type="compositionally biased region" description="Pro residues" evidence="2">
    <location>
        <begin position="27"/>
        <end position="36"/>
    </location>
</feature>
<dbReference type="SUPFAM" id="SSF54160">
    <property type="entry name" value="Chromo domain-like"/>
    <property type="match status" value="1"/>
</dbReference>
<evidence type="ECO:0000256" key="1">
    <source>
        <dbReference type="ARBA" id="ARBA00011353"/>
    </source>
</evidence>